<evidence type="ECO:0000313" key="1">
    <source>
        <dbReference type="EMBL" id="KAF6223879.1"/>
    </source>
</evidence>
<reference evidence="1 2" key="1">
    <citation type="journal article" date="2020" name="Genomics">
        <title>Complete, high-quality genomes from long-read metagenomic sequencing of two wolf lichen thalli reveals enigmatic genome architecture.</title>
        <authorList>
            <person name="McKenzie S.K."/>
            <person name="Walston R.F."/>
            <person name="Allen J.L."/>
        </authorList>
    </citation>
    <scope>NUCLEOTIDE SEQUENCE [LARGE SCALE GENOMIC DNA]</scope>
    <source>
        <strain evidence="1">WasteWater2</strain>
    </source>
</reference>
<gene>
    <name evidence="1" type="ORF">HO173_013091</name>
</gene>
<keyword evidence="2" id="KW-1185">Reference proteome</keyword>
<dbReference type="RefSeq" id="XP_037158191.1">
    <property type="nucleotide sequence ID" value="XM_037314917.1"/>
</dbReference>
<dbReference type="OrthoDB" id="4161001at2759"/>
<dbReference type="GeneID" id="59294720"/>
<sequence length="283" mass="32532">MVFANRRTDRDAANAVLETFRRLLSGVIELRKNKELIVVVDHVDQLSGEPSTSLRKTLQVIQEMMDSRLATKLHYVLVGKPIRENKGFPIVDENTEYHKRVRFDDMDHLKIDPRRRRIYAKGFALEKVLVSAPILAVGLKFLLGADRSQVNRSEQLDIEEKEADHKDALWRVATAGSLLSQFNISQDLQIVQTDQTASNLARAEYQARERDQIFPDRQRALARRKRYPDTVIIDSEHVTIVKDLQTGDWDLRGLLVEADGSSLWDLMVNLSKFNSQREPEDDV</sequence>
<comment type="caution">
    <text evidence="1">The sequence shown here is derived from an EMBL/GenBank/DDBJ whole genome shotgun (WGS) entry which is preliminary data.</text>
</comment>
<dbReference type="Proteomes" id="UP000578531">
    <property type="component" value="Unassembled WGS sequence"/>
</dbReference>
<name>A0A8H6FDI4_9LECA</name>
<accession>A0A8H6FDI4</accession>
<organism evidence="1 2">
    <name type="scientific">Letharia columbiana</name>
    <dbReference type="NCBI Taxonomy" id="112416"/>
    <lineage>
        <taxon>Eukaryota</taxon>
        <taxon>Fungi</taxon>
        <taxon>Dikarya</taxon>
        <taxon>Ascomycota</taxon>
        <taxon>Pezizomycotina</taxon>
        <taxon>Lecanoromycetes</taxon>
        <taxon>OSLEUM clade</taxon>
        <taxon>Lecanoromycetidae</taxon>
        <taxon>Lecanorales</taxon>
        <taxon>Lecanorineae</taxon>
        <taxon>Parmeliaceae</taxon>
        <taxon>Letharia</taxon>
    </lineage>
</organism>
<proteinExistence type="predicted"/>
<dbReference type="AlphaFoldDB" id="A0A8H6FDI4"/>
<dbReference type="EMBL" id="JACCJC010000128">
    <property type="protein sequence ID" value="KAF6223879.1"/>
    <property type="molecule type" value="Genomic_DNA"/>
</dbReference>
<protein>
    <submittedName>
        <fullName evidence="1">Uncharacterized protein</fullName>
    </submittedName>
</protein>
<evidence type="ECO:0000313" key="2">
    <source>
        <dbReference type="Proteomes" id="UP000578531"/>
    </source>
</evidence>